<sequence>MAGGAAAPMGAKPKQPQQSQAKKNKPKQKQKPRTKPPAQLKKEVKHVERQVKVLKKKVDGPKVDDTMRTTVTVGTITGQSQAGLARQVRVPLNPLLLKFTEGATSTPLSIRTSMYELWRCTYMEVKATPLTGYSNVAGSVGFIVLTLNGLDANVDGIDSLKARRHIQLPLGRPAILKLRARELEGPRAGWWLVDTSQSAADAYGPAIDLFVCYRTLNLLSTTGTSTTVYDGPLWQIEMRTVYQFSTYNPKPGLQTLVAASLPGETVMVSSGGEGGSLVMTVTSARLRALLTPRAESGQTSGKSQTIWAVAGAAVDAAATVLGPWGWLLKGGFWLVRKIFGGSSNDTKYQIYPSLEAAQADQPIYGQTGTASTTIPIVHISEVMNPNPESNDISTPGVGSTRPQLPFRPSTQPTPVYDTSNDQGVAKSSVGAFLFGNYDWRVKRQDGMWIGPDYDNKSVWGWIAYAKLDAKIVQFVGSNDNLYGPGGAVGTGPTWANALRTVWPATDWRPTEGTFLTETVHLPDEVKNYFGLQGQVLTYKGAALGAPLLQTAGHDQPQNQLNTLAWVFIGREGGAGVVVSNNLNTQGPSNLGFLRAPIVIQPRNLTTWIASGMNTTPRTTEETGADDDEFSLCDEDEPDWRVRFEASSKSEPRELELEELRKLREELQHLRKGGL</sequence>
<keyword evidence="2" id="KW-0167">Capsid protein</keyword>
<evidence type="ECO:0000313" key="6">
    <source>
        <dbReference type="EMBL" id="CBY02486.1"/>
    </source>
</evidence>
<feature type="region of interest" description="Disordered" evidence="4">
    <location>
        <begin position="1"/>
        <end position="45"/>
    </location>
</feature>
<dbReference type="InterPro" id="IPR029053">
    <property type="entry name" value="Viral_coat"/>
</dbReference>
<evidence type="ECO:0000256" key="4">
    <source>
        <dbReference type="SAM" id="MobiDB-lite"/>
    </source>
</evidence>
<dbReference type="Gene3D" id="2.60.120.20">
    <property type="match status" value="1"/>
</dbReference>
<dbReference type="GO" id="GO:0019028">
    <property type="term" value="C:viral capsid"/>
    <property type="evidence" value="ECO:0007669"/>
    <property type="project" value="UniProtKB-KW"/>
</dbReference>
<comment type="subcellular location">
    <subcellularLocation>
        <location evidence="1">Virion</location>
    </subcellularLocation>
</comment>
<dbReference type="InterPro" id="IPR004337">
    <property type="entry name" value="Astro_capsid_N"/>
</dbReference>
<evidence type="ECO:0000256" key="1">
    <source>
        <dbReference type="ARBA" id="ARBA00004328"/>
    </source>
</evidence>
<organism evidence="6">
    <name type="scientific">Feral pigeon astrovirus</name>
    <dbReference type="NCBI Taxonomy" id="928291"/>
    <lineage>
        <taxon>Viruses</taxon>
        <taxon>Riboviria</taxon>
        <taxon>Orthornavirae</taxon>
        <taxon>Pisuviricota</taxon>
        <taxon>Stelpaviricetes</taxon>
        <taxon>Stellavirales</taxon>
        <taxon>Astroviridae</taxon>
    </lineage>
</organism>
<evidence type="ECO:0000256" key="3">
    <source>
        <dbReference type="ARBA" id="ARBA00022844"/>
    </source>
</evidence>
<name>F6IA14_9VIRU</name>
<reference evidence="6" key="1">
    <citation type="submission" date="2010-11" db="EMBL/GenBank/DDBJ databases">
        <title>Screening of feral pigeons for viruses harbouring a conserved RNA motif found in members of three different virus families: Molecular identification and characterization of novel astroviruses and picornaviruses.</title>
        <authorList>
            <person name="Kofstad T."/>
            <person name="Jonassen C.M."/>
        </authorList>
    </citation>
    <scope>NUCLEOTIDE SEQUENCE</scope>
    <source>
        <strain evidence="6">03/594-6</strain>
    </source>
</reference>
<proteinExistence type="predicted"/>
<evidence type="ECO:0000259" key="5">
    <source>
        <dbReference type="Pfam" id="PF03115"/>
    </source>
</evidence>
<accession>F6IA14</accession>
<keyword evidence="3" id="KW-0946">Virion</keyword>
<dbReference type="EMBL" id="FR727146">
    <property type="protein sequence ID" value="CBY02486.1"/>
    <property type="molecule type" value="Genomic_RNA"/>
</dbReference>
<evidence type="ECO:0000256" key="2">
    <source>
        <dbReference type="ARBA" id="ARBA00022561"/>
    </source>
</evidence>
<dbReference type="Pfam" id="PF03115">
    <property type="entry name" value="Astro_capsid_N"/>
    <property type="match status" value="1"/>
</dbReference>
<feature type="region of interest" description="Disordered" evidence="4">
    <location>
        <begin position="389"/>
        <end position="420"/>
    </location>
</feature>
<feature type="compositionally biased region" description="Basic residues" evidence="4">
    <location>
        <begin position="22"/>
        <end position="34"/>
    </location>
</feature>
<feature type="compositionally biased region" description="Low complexity" evidence="4">
    <location>
        <begin position="1"/>
        <end position="21"/>
    </location>
</feature>
<protein>
    <submittedName>
        <fullName evidence="6">Capsid protein</fullName>
    </submittedName>
</protein>
<dbReference type="SMR" id="F6IA14"/>
<feature type="domain" description="Astrovirus capsid protein inner core" evidence="5">
    <location>
        <begin position="27"/>
        <end position="247"/>
    </location>
</feature>